<protein>
    <recommendedName>
        <fullName evidence="2">adenosylhomocysteine nucleosidase</fullName>
        <ecNumber evidence="2">3.2.2.9</ecNumber>
    </recommendedName>
</protein>
<dbReference type="GO" id="GO:0008930">
    <property type="term" value="F:methylthioadenosine nucleosidase activity"/>
    <property type="evidence" value="ECO:0007669"/>
    <property type="project" value="InterPro"/>
</dbReference>
<dbReference type="Proteomes" id="UP000075806">
    <property type="component" value="Unassembled WGS sequence"/>
</dbReference>
<proteinExistence type="predicted"/>
<dbReference type="CDD" id="cd09008">
    <property type="entry name" value="MTAN"/>
    <property type="match status" value="1"/>
</dbReference>
<evidence type="ECO:0000256" key="1">
    <source>
        <dbReference type="ARBA" id="ARBA00004945"/>
    </source>
</evidence>
<dbReference type="OrthoDB" id="9792278at2"/>
<evidence type="ECO:0000313" key="8">
    <source>
        <dbReference type="Proteomes" id="UP000075806"/>
    </source>
</evidence>
<dbReference type="Pfam" id="PF01048">
    <property type="entry name" value="PNP_UDP_1"/>
    <property type="match status" value="1"/>
</dbReference>
<dbReference type="EMBL" id="LTAO01000038">
    <property type="protein sequence ID" value="KYG26704.1"/>
    <property type="molecule type" value="Genomic_DNA"/>
</dbReference>
<dbReference type="UniPathway" id="UPA00904">
    <property type="reaction ID" value="UER00871"/>
</dbReference>
<dbReference type="RefSeq" id="WP_061950159.1">
    <property type="nucleotide sequence ID" value="NZ_LTAO01000038.1"/>
</dbReference>
<evidence type="ECO:0000256" key="2">
    <source>
        <dbReference type="ARBA" id="ARBA00011974"/>
    </source>
</evidence>
<evidence type="ECO:0000256" key="5">
    <source>
        <dbReference type="ARBA" id="ARBA00023167"/>
    </source>
</evidence>
<evidence type="ECO:0000256" key="3">
    <source>
        <dbReference type="ARBA" id="ARBA00022605"/>
    </source>
</evidence>
<comment type="caution">
    <text evidence="7">The sequence shown here is derived from an EMBL/GenBank/DDBJ whole genome shotgun (WGS) entry which is preliminary data.</text>
</comment>
<gene>
    <name evidence="7" type="ORF">AZF04_12825</name>
</gene>
<dbReference type="InterPro" id="IPR010049">
    <property type="entry name" value="MTA_SAH_Nsdase"/>
</dbReference>
<organism evidence="7 8">
    <name type="scientific">Alkalihalobacillus trypoxylicola</name>
    <dbReference type="NCBI Taxonomy" id="519424"/>
    <lineage>
        <taxon>Bacteria</taxon>
        <taxon>Bacillati</taxon>
        <taxon>Bacillota</taxon>
        <taxon>Bacilli</taxon>
        <taxon>Bacillales</taxon>
        <taxon>Bacillaceae</taxon>
        <taxon>Alkalihalobacillus</taxon>
    </lineage>
</organism>
<dbReference type="InterPro" id="IPR035994">
    <property type="entry name" value="Nucleoside_phosphorylase_sf"/>
</dbReference>
<keyword evidence="8" id="KW-1185">Reference proteome</keyword>
<feature type="domain" description="Nucleoside phosphorylase" evidence="6">
    <location>
        <begin position="2"/>
        <end position="228"/>
    </location>
</feature>
<dbReference type="GO" id="GO:0019284">
    <property type="term" value="P:L-methionine salvage from S-adenosylmethionine"/>
    <property type="evidence" value="ECO:0007669"/>
    <property type="project" value="TreeGrafter"/>
</dbReference>
<dbReference type="STRING" id="519424.AZF04_12825"/>
<dbReference type="GO" id="GO:0019509">
    <property type="term" value="P:L-methionine salvage from methylthioadenosine"/>
    <property type="evidence" value="ECO:0007669"/>
    <property type="project" value="UniProtKB-UniPathway"/>
</dbReference>
<keyword evidence="3" id="KW-0028">Amino-acid biosynthesis</keyword>
<sequence length="231" mass="24986">MKIGIVGAMNEEIEQMKLDMQIEKEVIKADIKFYEGTLLGKPIVLCKSGVGKVNAALTTQILIDYFQVTSLIFTGVAGGLLEELDVGDIVISTSAMHHDIDGSPLGFQKGEIPMFEHSSDFTANSKLVEVATEAALELVVADVVKGRILSGDQFVANREKVLTLREEFGGVCVEMEGAALAQVAYLNQVPFVIIRSISDKANGEASLSFADFTKLASKQSHDVVCKMLMKL</sequence>
<dbReference type="AlphaFoldDB" id="A0A162CUK1"/>
<reference evidence="7" key="1">
    <citation type="submission" date="2016-02" db="EMBL/GenBank/DDBJ databases">
        <title>Genome sequence of Bacillus trypoxylicola KCTC 13244(T).</title>
        <authorList>
            <person name="Jeong H."/>
            <person name="Park S.-H."/>
            <person name="Choi S.-K."/>
        </authorList>
    </citation>
    <scope>NUCLEOTIDE SEQUENCE [LARGE SCALE GENOMIC DNA]</scope>
    <source>
        <strain evidence="7">KCTC 13244</strain>
    </source>
</reference>
<keyword evidence="4" id="KW-0378">Hydrolase</keyword>
<evidence type="ECO:0000259" key="6">
    <source>
        <dbReference type="Pfam" id="PF01048"/>
    </source>
</evidence>
<dbReference type="GO" id="GO:0008782">
    <property type="term" value="F:adenosylhomocysteine nucleosidase activity"/>
    <property type="evidence" value="ECO:0007669"/>
    <property type="project" value="UniProtKB-EC"/>
</dbReference>
<dbReference type="PANTHER" id="PTHR46832">
    <property type="entry name" value="5'-METHYLTHIOADENOSINE/S-ADENOSYLHOMOCYSTEINE NUCLEOSIDASE"/>
    <property type="match status" value="1"/>
</dbReference>
<dbReference type="InterPro" id="IPR000845">
    <property type="entry name" value="Nucleoside_phosphorylase_d"/>
</dbReference>
<accession>A0A162CUK1</accession>
<dbReference type="GO" id="GO:0009164">
    <property type="term" value="P:nucleoside catabolic process"/>
    <property type="evidence" value="ECO:0007669"/>
    <property type="project" value="InterPro"/>
</dbReference>
<dbReference type="Gene3D" id="3.40.50.1580">
    <property type="entry name" value="Nucleoside phosphorylase domain"/>
    <property type="match status" value="1"/>
</dbReference>
<evidence type="ECO:0000313" key="7">
    <source>
        <dbReference type="EMBL" id="KYG26704.1"/>
    </source>
</evidence>
<name>A0A162CUK1_9BACI</name>
<dbReference type="NCBIfam" id="NF004079">
    <property type="entry name" value="PRK05584.1"/>
    <property type="match status" value="1"/>
</dbReference>
<comment type="pathway">
    <text evidence="1">Amino-acid biosynthesis; L-methionine biosynthesis via salvage pathway; S-methyl-5-thio-alpha-D-ribose 1-phosphate from S-methyl-5'-thioadenosine (hydrolase route): step 1/2.</text>
</comment>
<dbReference type="SUPFAM" id="SSF53167">
    <property type="entry name" value="Purine and uridine phosphorylases"/>
    <property type="match status" value="1"/>
</dbReference>
<dbReference type="EC" id="3.2.2.9" evidence="2"/>
<keyword evidence="5" id="KW-0486">Methionine biosynthesis</keyword>
<dbReference type="PANTHER" id="PTHR46832:SF1">
    <property type="entry name" value="5'-METHYLTHIOADENOSINE_S-ADENOSYLHOMOCYSTEINE NUCLEOSIDASE"/>
    <property type="match status" value="1"/>
</dbReference>
<dbReference type="GO" id="GO:0005829">
    <property type="term" value="C:cytosol"/>
    <property type="evidence" value="ECO:0007669"/>
    <property type="project" value="TreeGrafter"/>
</dbReference>
<evidence type="ECO:0000256" key="4">
    <source>
        <dbReference type="ARBA" id="ARBA00022801"/>
    </source>
</evidence>
<dbReference type="NCBIfam" id="TIGR01704">
    <property type="entry name" value="MTA_SAH-Nsdase"/>
    <property type="match status" value="1"/>
</dbReference>